<dbReference type="AlphaFoldDB" id="A0A381UT50"/>
<proteinExistence type="predicted"/>
<dbReference type="EMBL" id="UINC01007090">
    <property type="protein sequence ID" value="SVA31352.1"/>
    <property type="molecule type" value="Genomic_DNA"/>
</dbReference>
<name>A0A381UT50_9ZZZZ</name>
<evidence type="ECO:0000313" key="1">
    <source>
        <dbReference type="EMBL" id="SVA31352.1"/>
    </source>
</evidence>
<accession>A0A381UT50</accession>
<reference evidence="1" key="1">
    <citation type="submission" date="2018-05" db="EMBL/GenBank/DDBJ databases">
        <authorList>
            <person name="Lanie J.A."/>
            <person name="Ng W.-L."/>
            <person name="Kazmierczak K.M."/>
            <person name="Andrzejewski T.M."/>
            <person name="Davidsen T.M."/>
            <person name="Wayne K.J."/>
            <person name="Tettelin H."/>
            <person name="Glass J.I."/>
            <person name="Rusch D."/>
            <person name="Podicherti R."/>
            <person name="Tsui H.-C.T."/>
            <person name="Winkler M.E."/>
        </authorList>
    </citation>
    <scope>NUCLEOTIDE SEQUENCE</scope>
</reference>
<gene>
    <name evidence="1" type="ORF">METZ01_LOCUS84206</name>
</gene>
<protein>
    <submittedName>
        <fullName evidence="1">Uncharacterized protein</fullName>
    </submittedName>
</protein>
<sequence>MDETKTAIISRSTRQIGDFPYIMVLYSRTWASRD</sequence>
<organism evidence="1">
    <name type="scientific">marine metagenome</name>
    <dbReference type="NCBI Taxonomy" id="408172"/>
    <lineage>
        <taxon>unclassified sequences</taxon>
        <taxon>metagenomes</taxon>
        <taxon>ecological metagenomes</taxon>
    </lineage>
</organism>
<feature type="non-terminal residue" evidence="1">
    <location>
        <position position="34"/>
    </location>
</feature>